<comment type="caution">
    <text evidence="12">The sequence shown here is derived from an EMBL/GenBank/DDBJ whole genome shotgun (WGS) entry which is preliminary data.</text>
</comment>
<keyword evidence="3" id="KW-0677">Repeat</keyword>
<feature type="domain" description="C2H2-type" evidence="11">
    <location>
        <begin position="431"/>
        <end position="458"/>
    </location>
</feature>
<evidence type="ECO:0000256" key="2">
    <source>
        <dbReference type="ARBA" id="ARBA00022723"/>
    </source>
</evidence>
<proteinExistence type="predicted"/>
<dbReference type="EMBL" id="RWIC01000002">
    <property type="protein sequence ID" value="TKC53767.1"/>
    <property type="molecule type" value="Genomic_DNA"/>
</dbReference>
<dbReference type="GO" id="GO:0005634">
    <property type="term" value="C:nucleus"/>
    <property type="evidence" value="ECO:0007669"/>
    <property type="project" value="UniProtKB-SubCell"/>
</dbReference>
<dbReference type="GO" id="GO:1990837">
    <property type="term" value="F:sequence-specific double-stranded DNA binding"/>
    <property type="evidence" value="ECO:0007669"/>
    <property type="project" value="UniProtKB-ARBA"/>
</dbReference>
<organism evidence="12 13">
    <name type="scientific">Monodon monoceros</name>
    <name type="common">Narwhal</name>
    <name type="synonym">Ceratodon monodon</name>
    <dbReference type="NCBI Taxonomy" id="40151"/>
    <lineage>
        <taxon>Eukaryota</taxon>
        <taxon>Metazoa</taxon>
        <taxon>Chordata</taxon>
        <taxon>Craniata</taxon>
        <taxon>Vertebrata</taxon>
        <taxon>Euteleostomi</taxon>
        <taxon>Mammalia</taxon>
        <taxon>Eutheria</taxon>
        <taxon>Laurasiatheria</taxon>
        <taxon>Artiodactyla</taxon>
        <taxon>Whippomorpha</taxon>
        <taxon>Cetacea</taxon>
        <taxon>Odontoceti</taxon>
        <taxon>Monodontidae</taxon>
        <taxon>Monodon</taxon>
    </lineage>
</organism>
<feature type="signal peptide" evidence="10">
    <location>
        <begin position="1"/>
        <end position="15"/>
    </location>
</feature>
<keyword evidence="4 8" id="KW-0863">Zinc-finger</keyword>
<accession>A0A4U1FVL6</accession>
<dbReference type="PANTHER" id="PTHR23234">
    <property type="entry name" value="ZNF44 PROTEIN"/>
    <property type="match status" value="1"/>
</dbReference>
<dbReference type="FunFam" id="3.30.160.60:FF:000100">
    <property type="entry name" value="Zinc finger 45-like"/>
    <property type="match status" value="1"/>
</dbReference>
<dbReference type="PROSITE" id="PS00028">
    <property type="entry name" value="ZINC_FINGER_C2H2_1"/>
    <property type="match status" value="2"/>
</dbReference>
<dbReference type="Proteomes" id="UP000308365">
    <property type="component" value="Unassembled WGS sequence"/>
</dbReference>
<dbReference type="AlphaFoldDB" id="A0A4U1FVL6"/>
<evidence type="ECO:0000256" key="4">
    <source>
        <dbReference type="ARBA" id="ARBA00022771"/>
    </source>
</evidence>
<dbReference type="InterPro" id="IPR050758">
    <property type="entry name" value="Znf_C2H2-type"/>
</dbReference>
<evidence type="ECO:0000256" key="7">
    <source>
        <dbReference type="ARBA" id="ARBA00023242"/>
    </source>
</evidence>
<keyword evidence="2" id="KW-0479">Metal-binding</keyword>
<evidence type="ECO:0000256" key="8">
    <source>
        <dbReference type="PROSITE-ProRule" id="PRU00042"/>
    </source>
</evidence>
<evidence type="ECO:0000256" key="3">
    <source>
        <dbReference type="ARBA" id="ARBA00022737"/>
    </source>
</evidence>
<evidence type="ECO:0000256" key="9">
    <source>
        <dbReference type="SAM" id="MobiDB-lite"/>
    </source>
</evidence>
<keyword evidence="10" id="KW-0732">Signal</keyword>
<keyword evidence="6" id="KW-0238">DNA-binding</keyword>
<feature type="domain" description="C2H2-type" evidence="11">
    <location>
        <begin position="403"/>
        <end position="430"/>
    </location>
</feature>
<keyword evidence="5" id="KW-0862">Zinc</keyword>
<evidence type="ECO:0000256" key="10">
    <source>
        <dbReference type="SAM" id="SignalP"/>
    </source>
</evidence>
<evidence type="ECO:0000259" key="11">
    <source>
        <dbReference type="PROSITE" id="PS50157"/>
    </source>
</evidence>
<dbReference type="InterPro" id="IPR013087">
    <property type="entry name" value="Znf_C2H2_type"/>
</dbReference>
<dbReference type="Pfam" id="PF00096">
    <property type="entry name" value="zf-C2H2"/>
    <property type="match status" value="3"/>
</dbReference>
<keyword evidence="7" id="KW-0539">Nucleus</keyword>
<name>A0A4U1FVL6_MONMO</name>
<dbReference type="SMART" id="SM00355">
    <property type="entry name" value="ZnF_C2H2"/>
    <property type="match status" value="3"/>
</dbReference>
<gene>
    <name evidence="12" type="ORF">EI555_018516</name>
</gene>
<protein>
    <recommendedName>
        <fullName evidence="11">C2H2-type domain-containing protein</fullName>
    </recommendedName>
</protein>
<dbReference type="PROSITE" id="PS50157">
    <property type="entry name" value="ZINC_FINGER_C2H2_2"/>
    <property type="match status" value="3"/>
</dbReference>
<evidence type="ECO:0000313" key="13">
    <source>
        <dbReference type="Proteomes" id="UP000308365"/>
    </source>
</evidence>
<feature type="chain" id="PRO_5020415386" description="C2H2-type domain-containing protein" evidence="10">
    <location>
        <begin position="16"/>
        <end position="600"/>
    </location>
</feature>
<evidence type="ECO:0000256" key="1">
    <source>
        <dbReference type="ARBA" id="ARBA00004123"/>
    </source>
</evidence>
<evidence type="ECO:0000313" key="12">
    <source>
        <dbReference type="EMBL" id="TKC53767.1"/>
    </source>
</evidence>
<evidence type="ECO:0000256" key="5">
    <source>
        <dbReference type="ARBA" id="ARBA00022833"/>
    </source>
</evidence>
<feature type="region of interest" description="Disordered" evidence="9">
    <location>
        <begin position="569"/>
        <end position="600"/>
    </location>
</feature>
<dbReference type="InterPro" id="IPR036236">
    <property type="entry name" value="Znf_C2H2_sf"/>
</dbReference>
<evidence type="ECO:0000256" key="6">
    <source>
        <dbReference type="ARBA" id="ARBA00023125"/>
    </source>
</evidence>
<dbReference type="FunFam" id="3.30.160.60:FF:000303">
    <property type="entry name" value="Zinc finger protein 41"/>
    <property type="match status" value="1"/>
</dbReference>
<comment type="subcellular location">
    <subcellularLocation>
        <location evidence="1">Nucleus</location>
    </subcellularLocation>
</comment>
<dbReference type="SUPFAM" id="SSF57667">
    <property type="entry name" value="beta-beta-alpha zinc fingers"/>
    <property type="match status" value="2"/>
</dbReference>
<feature type="domain" description="C2H2-type" evidence="11">
    <location>
        <begin position="270"/>
        <end position="299"/>
    </location>
</feature>
<dbReference type="FunFam" id="3.30.160.60:FF:000029">
    <property type="entry name" value="GLI family zinc finger 4"/>
    <property type="match status" value="1"/>
</dbReference>
<reference evidence="13" key="1">
    <citation type="journal article" date="2019" name="IScience">
        <title>Narwhal Genome Reveals Long-Term Low Genetic Diversity despite Current Large Abundance Size.</title>
        <authorList>
            <person name="Westbury M.V."/>
            <person name="Petersen B."/>
            <person name="Garde E."/>
            <person name="Heide-Jorgensen M.P."/>
            <person name="Lorenzen E.D."/>
        </authorList>
    </citation>
    <scope>NUCLEOTIDE SEQUENCE [LARGE SCALE GENOMIC DNA]</scope>
</reference>
<dbReference type="PANTHER" id="PTHR23234:SF10">
    <property type="entry name" value="RIKEN CDNA 6720489N17 GENE-RELATED"/>
    <property type="match status" value="1"/>
</dbReference>
<dbReference type="Gene3D" id="3.30.160.60">
    <property type="entry name" value="Classic Zinc Finger"/>
    <property type="match status" value="3"/>
</dbReference>
<dbReference type="GO" id="GO:0008270">
    <property type="term" value="F:zinc ion binding"/>
    <property type="evidence" value="ECO:0007669"/>
    <property type="project" value="UniProtKB-KW"/>
</dbReference>
<sequence length="600" mass="66685">MFVGSVSFCKALCLAARFLLLGPPCRHSSDCTAICDIHGSLDCLWNMETKKQALESGGGALRSQASALSQDGEDKTKFQEKGLSYLSPEVLYFWQIWKRRISELSVSQNYVMNLQGDCPQYLEGDVSLCEEWAEVSENERYVINAINLENQDITARKGLAQVLTPESWKEANVMIEPENSQGKYTREFIWKRNWMDVLSTSRDCNDFQECKGEEPYRYTGCGKHLVMKSAVKHSHVVYAVRQPFRCNNYRIGFIDDANAHVHHSAHTGEKSCKYDQCGKDFSQSSGLTVHYNTHSGEKTCEGQEWAKGCKQSSDLPRNQKGPLGDKPYKGIECGKAQFFSSQPSPSPHGGDALHVGSDSGRFCVSTRESTQGKGPIYAQSVGRASVRAPDFLSIRGSTLERKYKCSKCSKSFGSSSVLQVHWRLHVGEKPYRCGKCGKGFSQITHLHIHQRSTRGRNPTNATCAGRLSPTARLCTLTGGFTREKSLTCAKCAVRTSVTAPIFTYIREITPERNRINVMSVGVASFGTPIFTFISESAQERGSVSVKNAGRASVVTLNPLARQTAHRDEMDYACPEPGKAQEIRSSDLRTQPSLHKRTETL</sequence>